<dbReference type="PATRIC" id="fig|1434114.4.peg.2113"/>
<evidence type="ECO:0000256" key="1">
    <source>
        <dbReference type="ARBA" id="ARBA00022485"/>
    </source>
</evidence>
<evidence type="ECO:0000256" key="4">
    <source>
        <dbReference type="ARBA" id="ARBA00023014"/>
    </source>
</evidence>
<evidence type="ECO:0000259" key="5">
    <source>
        <dbReference type="PROSITE" id="PS51379"/>
    </source>
</evidence>
<dbReference type="InterPro" id="IPR050572">
    <property type="entry name" value="Fe-S_Ferredoxin"/>
</dbReference>
<evidence type="ECO:0000256" key="3">
    <source>
        <dbReference type="ARBA" id="ARBA00023004"/>
    </source>
</evidence>
<protein>
    <submittedName>
        <fullName evidence="6">Ferredoxin</fullName>
    </submittedName>
</protein>
<evidence type="ECO:0000313" key="7">
    <source>
        <dbReference type="Proteomes" id="UP000033063"/>
    </source>
</evidence>
<dbReference type="Gene3D" id="3.30.70.20">
    <property type="match status" value="1"/>
</dbReference>
<dbReference type="GO" id="GO:0051539">
    <property type="term" value="F:4 iron, 4 sulfur cluster binding"/>
    <property type="evidence" value="ECO:0007669"/>
    <property type="project" value="UniProtKB-KW"/>
</dbReference>
<dbReference type="GO" id="GO:0016491">
    <property type="term" value="F:oxidoreductase activity"/>
    <property type="evidence" value="ECO:0007669"/>
    <property type="project" value="UniProtKB-ARBA"/>
</dbReference>
<name>A0A0E3WP67_METMZ</name>
<feature type="domain" description="4Fe-4S ferredoxin-type" evidence="5">
    <location>
        <begin position="12"/>
        <end position="41"/>
    </location>
</feature>
<dbReference type="InterPro" id="IPR017896">
    <property type="entry name" value="4Fe4S_Fe-S-bd"/>
</dbReference>
<dbReference type="PROSITE" id="PS51379">
    <property type="entry name" value="4FE4S_FER_2"/>
    <property type="match status" value="2"/>
</dbReference>
<reference evidence="6 7" key="1">
    <citation type="submission" date="2014-07" db="EMBL/GenBank/DDBJ databases">
        <title>Methanogenic archaea and the global carbon cycle.</title>
        <authorList>
            <person name="Henriksen J.R."/>
            <person name="Luke J."/>
            <person name="Reinhart S."/>
            <person name="Benedict M.N."/>
            <person name="Youngblut N.D."/>
            <person name="Metcalf M.E."/>
            <person name="Whitaker R.J."/>
            <person name="Metcalf W.W."/>
        </authorList>
    </citation>
    <scope>NUCLEOTIDE SEQUENCE [LARGE SCALE GENOMIC DNA]</scope>
    <source>
        <strain evidence="6 7">LYC</strain>
    </source>
</reference>
<accession>A0A0E3WP67</accession>
<dbReference type="InterPro" id="IPR017900">
    <property type="entry name" value="4Fe4S_Fe_S_CS"/>
</dbReference>
<organism evidence="6 7">
    <name type="scientific">Methanosarcina mazei LYC</name>
    <dbReference type="NCBI Taxonomy" id="1434114"/>
    <lineage>
        <taxon>Archaea</taxon>
        <taxon>Methanobacteriati</taxon>
        <taxon>Methanobacteriota</taxon>
        <taxon>Stenosarchaea group</taxon>
        <taxon>Methanomicrobia</taxon>
        <taxon>Methanosarcinales</taxon>
        <taxon>Methanosarcinaceae</taxon>
        <taxon>Methanosarcina</taxon>
    </lineage>
</organism>
<dbReference type="Proteomes" id="UP000033063">
    <property type="component" value="Chromosome"/>
</dbReference>
<keyword evidence="1" id="KW-0004">4Fe-4S</keyword>
<dbReference type="PROSITE" id="PS00198">
    <property type="entry name" value="4FE4S_FER_1"/>
    <property type="match status" value="1"/>
</dbReference>
<keyword evidence="2" id="KW-0479">Metal-binding</keyword>
<dbReference type="HOGENOM" id="CLU_156996_0_0_2"/>
<dbReference type="AlphaFoldDB" id="A0A0E3WP67"/>
<dbReference type="Pfam" id="PF14697">
    <property type="entry name" value="Fer4_21"/>
    <property type="match status" value="1"/>
</dbReference>
<dbReference type="PANTHER" id="PTHR43687:SF2">
    <property type="entry name" value="FERREDOXIN 3"/>
    <property type="match status" value="1"/>
</dbReference>
<keyword evidence="3" id="KW-0408">Iron</keyword>
<dbReference type="PANTHER" id="PTHR43687">
    <property type="entry name" value="ADENYLYLSULFATE REDUCTASE, BETA SUBUNIT"/>
    <property type="match status" value="1"/>
</dbReference>
<gene>
    <name evidence="6" type="ORF">MSMAL_1672</name>
</gene>
<evidence type="ECO:0000256" key="2">
    <source>
        <dbReference type="ARBA" id="ARBA00022723"/>
    </source>
</evidence>
<evidence type="ECO:0000313" key="6">
    <source>
        <dbReference type="EMBL" id="AKB68215.1"/>
    </source>
</evidence>
<feature type="domain" description="4Fe-4S ferredoxin-type" evidence="5">
    <location>
        <begin position="44"/>
        <end position="74"/>
    </location>
</feature>
<dbReference type="SUPFAM" id="SSF54862">
    <property type="entry name" value="4Fe-4S ferredoxins"/>
    <property type="match status" value="1"/>
</dbReference>
<dbReference type="GO" id="GO:0046872">
    <property type="term" value="F:metal ion binding"/>
    <property type="evidence" value="ECO:0007669"/>
    <property type="project" value="UniProtKB-KW"/>
</dbReference>
<keyword evidence="4" id="KW-0411">Iron-sulfur</keyword>
<sequence length="112" mass="12562">MWHGIDRKEIDWYPVVDEEKCIGCGLCAITCGRGVYKYDFENKKTKVVNPYNCLVGCQTCANLCPSGAISFAEEGTTPAEKAQGLVRKYSIIKSSKKELEKKKDEIAFSKKE</sequence>
<dbReference type="EMBL" id="CP009513">
    <property type="protein sequence ID" value="AKB68215.1"/>
    <property type="molecule type" value="Genomic_DNA"/>
</dbReference>
<proteinExistence type="predicted"/>